<sequence>MERKECISLRWNTTASSESLANTRLIQGGVDDAAITLLSDPGKNPDTTSDPQDHLSKPVPRSLQFDPQTAPYQTRPSAVSKCASSGGGLHADTDPSTNLASLSVELPDKTPELSGQRRIERNAQRSIQLLDLVAGATYSDISAAVRGGQLLEIYLRPKEDAATISFVHEEDAAGFLDYSREHDLYIKNRKVQVRWNDQQFVVTGHVAFNISRGASRSFVIRKCDPNLTEKSIRIDLEHIHNLHVIKIHFVNNDCFISTSSVHTAMFARTCMMSRAEYKGSRIDWAPDECAQPLSSLPASAPAQRRPQARARSHKPKREPLSASSVSSVNHIVNRFQLLSSTDDDDDPDSSGA</sequence>
<evidence type="ECO:0008006" key="4">
    <source>
        <dbReference type="Google" id="ProtNLM"/>
    </source>
</evidence>
<feature type="region of interest" description="Disordered" evidence="1">
    <location>
        <begin position="293"/>
        <end position="327"/>
    </location>
</feature>
<accession>A0A8H4UEX7</accession>
<protein>
    <recommendedName>
        <fullName evidence="4">Negative regulator of differentiation 1</fullName>
    </recommendedName>
</protein>
<feature type="compositionally biased region" description="Basic residues" evidence="1">
    <location>
        <begin position="306"/>
        <end position="316"/>
    </location>
</feature>
<dbReference type="AlphaFoldDB" id="A0A8H4UEX7"/>
<dbReference type="CDD" id="cd12261">
    <property type="entry name" value="RRM1_3_MRN1"/>
    <property type="match status" value="1"/>
</dbReference>
<keyword evidence="3" id="KW-1185">Reference proteome</keyword>
<proteinExistence type="predicted"/>
<dbReference type="Proteomes" id="UP000635477">
    <property type="component" value="Unassembled WGS sequence"/>
</dbReference>
<gene>
    <name evidence="2" type="ORF">FZEAL_8274</name>
</gene>
<name>A0A8H4UEX7_9HYPO</name>
<feature type="compositionally biased region" description="Low complexity" evidence="1">
    <location>
        <begin position="293"/>
        <end position="305"/>
    </location>
</feature>
<reference evidence="2" key="1">
    <citation type="journal article" date="2020" name="BMC Genomics">
        <title>Correction to: Identification and distribution of gene clusters required for synthesis of sphingolipid metabolism inhibitors in diverse species of the filamentous fungus Fusarium.</title>
        <authorList>
            <person name="Kim H.S."/>
            <person name="Lohmar J.M."/>
            <person name="Busman M."/>
            <person name="Brown D.W."/>
            <person name="Naumann T.A."/>
            <person name="Divon H.H."/>
            <person name="Lysoe E."/>
            <person name="Uhlig S."/>
            <person name="Proctor R.H."/>
        </authorList>
    </citation>
    <scope>NUCLEOTIDE SEQUENCE</scope>
    <source>
        <strain evidence="2">NRRL 22465</strain>
    </source>
</reference>
<evidence type="ECO:0000313" key="2">
    <source>
        <dbReference type="EMBL" id="KAF4974873.1"/>
    </source>
</evidence>
<dbReference type="EMBL" id="JABEYC010000697">
    <property type="protein sequence ID" value="KAF4974873.1"/>
    <property type="molecule type" value="Genomic_DNA"/>
</dbReference>
<comment type="caution">
    <text evidence="2">The sequence shown here is derived from an EMBL/GenBank/DDBJ whole genome shotgun (WGS) entry which is preliminary data.</text>
</comment>
<feature type="compositionally biased region" description="Polar residues" evidence="1">
    <location>
        <begin position="65"/>
        <end position="77"/>
    </location>
</feature>
<organism evidence="2 3">
    <name type="scientific">Fusarium zealandicum</name>
    <dbReference type="NCBI Taxonomy" id="1053134"/>
    <lineage>
        <taxon>Eukaryota</taxon>
        <taxon>Fungi</taxon>
        <taxon>Dikarya</taxon>
        <taxon>Ascomycota</taxon>
        <taxon>Pezizomycotina</taxon>
        <taxon>Sordariomycetes</taxon>
        <taxon>Hypocreomycetidae</taxon>
        <taxon>Hypocreales</taxon>
        <taxon>Nectriaceae</taxon>
        <taxon>Fusarium</taxon>
        <taxon>Fusarium staphyleae species complex</taxon>
    </lineage>
</organism>
<feature type="region of interest" description="Disordered" evidence="1">
    <location>
        <begin position="36"/>
        <end position="99"/>
    </location>
</feature>
<dbReference type="OrthoDB" id="2935572at2759"/>
<reference evidence="2" key="2">
    <citation type="submission" date="2020-05" db="EMBL/GenBank/DDBJ databases">
        <authorList>
            <person name="Kim H.-S."/>
            <person name="Proctor R.H."/>
            <person name="Brown D.W."/>
        </authorList>
    </citation>
    <scope>NUCLEOTIDE SEQUENCE</scope>
    <source>
        <strain evidence="2">NRRL 22465</strain>
    </source>
</reference>
<evidence type="ECO:0000256" key="1">
    <source>
        <dbReference type="SAM" id="MobiDB-lite"/>
    </source>
</evidence>
<evidence type="ECO:0000313" key="3">
    <source>
        <dbReference type="Proteomes" id="UP000635477"/>
    </source>
</evidence>